<sequence>MAKQQIKAVCTHVFQNGGETCDRKRFTEKWVEMINRIERTETKITEKRQ</sequence>
<keyword evidence="2" id="KW-1185">Reference proteome</keyword>
<name>A0AAW4VW61_9FIRM</name>
<dbReference type="GeneID" id="98661091"/>
<organism evidence="1 2">
    <name type="scientific">Agathobaculum butyriciproducens</name>
    <dbReference type="NCBI Taxonomy" id="1628085"/>
    <lineage>
        <taxon>Bacteria</taxon>
        <taxon>Bacillati</taxon>
        <taxon>Bacillota</taxon>
        <taxon>Clostridia</taxon>
        <taxon>Eubacteriales</taxon>
        <taxon>Butyricicoccaceae</taxon>
        <taxon>Agathobaculum</taxon>
    </lineage>
</organism>
<accession>A0AAW4VW61</accession>
<reference evidence="1 2" key="1">
    <citation type="submission" date="2021-10" db="EMBL/GenBank/DDBJ databases">
        <title>Anaerobic single-cell dispensing facilitates the cultivation of human gut bacteria.</title>
        <authorList>
            <person name="Afrizal A."/>
        </authorList>
    </citation>
    <scope>NUCLEOTIDE SEQUENCE [LARGE SCALE GENOMIC DNA]</scope>
    <source>
        <strain evidence="1 2">CLA-AA-H270</strain>
    </source>
</reference>
<dbReference type="EMBL" id="JAJEPX010000024">
    <property type="protein sequence ID" value="MCC2177176.1"/>
    <property type="molecule type" value="Genomic_DNA"/>
</dbReference>
<evidence type="ECO:0000313" key="1">
    <source>
        <dbReference type="EMBL" id="MCC2177176.1"/>
    </source>
</evidence>
<dbReference type="RefSeq" id="WP_188885711.1">
    <property type="nucleotide sequence ID" value="NZ_JAJCKJ010000033.1"/>
</dbReference>
<proteinExistence type="predicted"/>
<dbReference type="Proteomes" id="UP001298753">
    <property type="component" value="Unassembled WGS sequence"/>
</dbReference>
<protein>
    <submittedName>
        <fullName evidence="1">Uncharacterized protein</fullName>
    </submittedName>
</protein>
<evidence type="ECO:0000313" key="2">
    <source>
        <dbReference type="Proteomes" id="UP001298753"/>
    </source>
</evidence>
<gene>
    <name evidence="1" type="ORF">LKD22_08565</name>
</gene>
<dbReference type="AlphaFoldDB" id="A0AAW4VW61"/>
<comment type="caution">
    <text evidence="1">The sequence shown here is derived from an EMBL/GenBank/DDBJ whole genome shotgun (WGS) entry which is preliminary data.</text>
</comment>